<keyword evidence="5" id="KW-0449">Lipoprotein</keyword>
<dbReference type="CDD" id="cd13580">
    <property type="entry name" value="PBP2_AlgQ_like_1"/>
    <property type="match status" value="1"/>
</dbReference>
<sequence length="562" mass="63934">MKKKSRILLIVALILSLTITACGKTTNEGEKQPEKQLEKQTEKQTQTPVEQKNEVIEVSTVSASDQYLKFDEGESFEKNSVYDAYEKDIGVKLTNKWVSADDVQFKEKVKMSIASNDLPDFMKVNATQLKELTEADMIMGITDVYDKNATDETKKFLSMDGGMQLKTATFDGKLMGIPSSYNPYQYQFLYVRTDWLKKLNLPEPKTMADLLTIAEAFKTKDPGGTGKPYGIVISKDPFNNQSTAVTGLIAFLNSYHAYENLWMEDGNGNLVNSDIQPQVKDALKALQEMFKKGLIDPEFVVKDVEKSAELLYNNNAGIVYGQSWVPAQLAKGAVKDGKVVQEWGVFPIPSVDSEPALSQIGLGVDEYYVISKQAKHPEGVIKLLNHWIVVDNHPTPEQKVYEYGKDLKEKGNNYWLLSPLRVGKQKDNNGEILPKAIENKDESILETKDQKTRYERAMKYVDGTDINMWWEYLISGPKGAYSLIPEIQNNKQYLQNKFYGAPTPTMADRQEILKKKRDEVYFKIMMNQVSVDEFDKFVEEWKKLGGDEMTKEVNEWYATNKQ</sequence>
<evidence type="ECO:0000313" key="8">
    <source>
        <dbReference type="EMBL" id="OMD37085.1"/>
    </source>
</evidence>
<evidence type="ECO:0000256" key="2">
    <source>
        <dbReference type="ARBA" id="ARBA00022729"/>
    </source>
</evidence>
<dbReference type="PANTHER" id="PTHR43649:SF33">
    <property type="entry name" value="POLYGALACTURONAN_RHAMNOGALACTURONAN-BINDING PROTEIN YTCQ"/>
    <property type="match status" value="1"/>
</dbReference>
<feature type="region of interest" description="Disordered" evidence="6">
    <location>
        <begin position="25"/>
        <end position="51"/>
    </location>
</feature>
<gene>
    <name evidence="8" type="ORF">BSK52_22960</name>
</gene>
<keyword evidence="4" id="KW-0564">Palmitate</keyword>
<dbReference type="RefSeq" id="WP_076120811.1">
    <property type="nucleotide sequence ID" value="NZ_MPTC01000025.1"/>
</dbReference>
<feature type="chain" id="PRO_5012412788" evidence="7">
    <location>
        <begin position="24"/>
        <end position="562"/>
    </location>
</feature>
<evidence type="ECO:0000256" key="3">
    <source>
        <dbReference type="ARBA" id="ARBA00023136"/>
    </source>
</evidence>
<evidence type="ECO:0000256" key="4">
    <source>
        <dbReference type="ARBA" id="ARBA00023139"/>
    </source>
</evidence>
<feature type="signal peptide" evidence="7">
    <location>
        <begin position="1"/>
        <end position="23"/>
    </location>
</feature>
<comment type="caution">
    <text evidence="8">The sequence shown here is derived from an EMBL/GenBank/DDBJ whole genome shotgun (WGS) entry which is preliminary data.</text>
</comment>
<evidence type="ECO:0000256" key="5">
    <source>
        <dbReference type="ARBA" id="ARBA00023288"/>
    </source>
</evidence>
<evidence type="ECO:0000313" key="9">
    <source>
        <dbReference type="Proteomes" id="UP000187439"/>
    </source>
</evidence>
<dbReference type="OrthoDB" id="9787283at2"/>
<dbReference type="Gene3D" id="3.40.190.10">
    <property type="entry name" value="Periplasmic binding protein-like II"/>
    <property type="match status" value="2"/>
</dbReference>
<dbReference type="InterPro" id="IPR050490">
    <property type="entry name" value="Bact_solute-bd_prot1"/>
</dbReference>
<evidence type="ECO:0000256" key="7">
    <source>
        <dbReference type="SAM" id="SignalP"/>
    </source>
</evidence>
<evidence type="ECO:0000256" key="6">
    <source>
        <dbReference type="SAM" id="MobiDB-lite"/>
    </source>
</evidence>
<reference evidence="8 9" key="1">
    <citation type="submission" date="2016-10" db="EMBL/GenBank/DDBJ databases">
        <title>Paenibacillus species isolates.</title>
        <authorList>
            <person name="Beno S.M."/>
        </authorList>
    </citation>
    <scope>NUCLEOTIDE SEQUENCE [LARGE SCALE GENOMIC DNA]</scope>
    <source>
        <strain evidence="8 9">FSL H7-0710</strain>
    </source>
</reference>
<feature type="compositionally biased region" description="Basic and acidic residues" evidence="6">
    <location>
        <begin position="27"/>
        <end position="42"/>
    </location>
</feature>
<keyword evidence="2 7" id="KW-0732">Signal</keyword>
<dbReference type="InterPro" id="IPR006059">
    <property type="entry name" value="SBP"/>
</dbReference>
<keyword evidence="3" id="KW-0472">Membrane</keyword>
<organism evidence="8 9">
    <name type="scientific">Paenibacillus odorifer</name>
    <dbReference type="NCBI Taxonomy" id="189426"/>
    <lineage>
        <taxon>Bacteria</taxon>
        <taxon>Bacillati</taxon>
        <taxon>Bacillota</taxon>
        <taxon>Bacilli</taxon>
        <taxon>Bacillales</taxon>
        <taxon>Paenibacillaceae</taxon>
        <taxon>Paenibacillus</taxon>
    </lineage>
</organism>
<dbReference type="PROSITE" id="PS51257">
    <property type="entry name" value="PROKAR_LIPOPROTEIN"/>
    <property type="match status" value="1"/>
</dbReference>
<evidence type="ECO:0000256" key="1">
    <source>
        <dbReference type="ARBA" id="ARBA00022475"/>
    </source>
</evidence>
<dbReference type="AlphaFoldDB" id="A0A1R0XPS0"/>
<accession>A0A1R0XPS0</accession>
<dbReference type="EMBL" id="MPTC01000025">
    <property type="protein sequence ID" value="OMD37085.1"/>
    <property type="molecule type" value="Genomic_DNA"/>
</dbReference>
<dbReference type="Pfam" id="PF13416">
    <property type="entry name" value="SBP_bac_8"/>
    <property type="match status" value="1"/>
</dbReference>
<keyword evidence="1" id="KW-1003">Cell membrane</keyword>
<dbReference type="SUPFAM" id="SSF53850">
    <property type="entry name" value="Periplasmic binding protein-like II"/>
    <property type="match status" value="1"/>
</dbReference>
<proteinExistence type="predicted"/>
<dbReference type="PANTHER" id="PTHR43649">
    <property type="entry name" value="ARABINOSE-BINDING PROTEIN-RELATED"/>
    <property type="match status" value="1"/>
</dbReference>
<dbReference type="Proteomes" id="UP000187439">
    <property type="component" value="Unassembled WGS sequence"/>
</dbReference>
<protein>
    <submittedName>
        <fullName evidence="8">ABC transporter substrate-binding protein</fullName>
    </submittedName>
</protein>
<name>A0A1R0XPS0_9BACL</name>